<name>A0A914A7K3_PATMI</name>
<keyword evidence="2 5" id="KW-0812">Transmembrane</keyword>
<feature type="transmembrane region" description="Helical" evidence="5">
    <location>
        <begin position="64"/>
        <end position="88"/>
    </location>
</feature>
<evidence type="ECO:0000313" key="7">
    <source>
        <dbReference type="Proteomes" id="UP000887568"/>
    </source>
</evidence>
<keyword evidence="3 5" id="KW-1133">Transmembrane helix</keyword>
<feature type="transmembrane region" description="Helical" evidence="5">
    <location>
        <begin position="161"/>
        <end position="180"/>
    </location>
</feature>
<reference evidence="6" key="1">
    <citation type="submission" date="2022-11" db="UniProtKB">
        <authorList>
            <consortium name="EnsemblMetazoa"/>
        </authorList>
    </citation>
    <scope>IDENTIFICATION</scope>
</reference>
<dbReference type="GeneID" id="119730512"/>
<accession>A0A914A7K3</accession>
<dbReference type="SMART" id="SM01417">
    <property type="entry name" value="Solute_trans_a"/>
    <property type="match status" value="1"/>
</dbReference>
<evidence type="ECO:0000313" key="6">
    <source>
        <dbReference type="EnsemblMetazoa" id="XP_038059406.1"/>
    </source>
</evidence>
<evidence type="ECO:0000256" key="5">
    <source>
        <dbReference type="SAM" id="Phobius"/>
    </source>
</evidence>
<evidence type="ECO:0000256" key="1">
    <source>
        <dbReference type="ARBA" id="ARBA00004141"/>
    </source>
</evidence>
<dbReference type="RefSeq" id="XP_038059406.1">
    <property type="nucleotide sequence ID" value="XM_038203478.1"/>
</dbReference>
<dbReference type="AlphaFoldDB" id="A0A914A7K3"/>
<dbReference type="GO" id="GO:0016020">
    <property type="term" value="C:membrane"/>
    <property type="evidence" value="ECO:0007669"/>
    <property type="project" value="UniProtKB-SubCell"/>
</dbReference>
<dbReference type="Pfam" id="PF03619">
    <property type="entry name" value="Solute_trans_a"/>
    <property type="match status" value="1"/>
</dbReference>
<evidence type="ECO:0000256" key="2">
    <source>
        <dbReference type="ARBA" id="ARBA00022692"/>
    </source>
</evidence>
<dbReference type="InterPro" id="IPR005178">
    <property type="entry name" value="Ostalpha/TMEM184C"/>
</dbReference>
<sequence length="355" mass="39921">MQKILVLICFKHNFNVLPTGFHSETWSFAVLILAAILTIFTVCLYIEELVFLHRRFEFGSRRGYLIYICGVFPVHSVTSFMGLCVPTATFTCNFLADLYIAIALYILLLLMTDLFGGLDEMVRALSETAIPLRQPPCCCFLFCLPSVKLNKKMFHRIRVGVLQYIIVLQFVALYPALMWVDQLMLPSQSSKIYSTIEIPATVINVMSTLTAVYSVVLLFRASRAPLRSFQLSGQFVSVQLVLVSVNFQRVALTVLIRLNVVECIRPLHCNADLVLKTLLNLLIVFEMPLIMLGNRITIQRWIRSGTNTQCFQPDVKADAEGGKHICLPDSENNHNDGAFDNKAISGTDPDLSTLV</sequence>
<dbReference type="PANTHER" id="PTHR23423">
    <property type="entry name" value="ORGANIC SOLUTE TRANSPORTER-RELATED"/>
    <property type="match status" value="1"/>
</dbReference>
<dbReference type="EnsemblMetazoa" id="XM_038203478.1">
    <property type="protein sequence ID" value="XP_038059406.1"/>
    <property type="gene ID" value="LOC119730512"/>
</dbReference>
<comment type="subcellular location">
    <subcellularLocation>
        <location evidence="1">Membrane</location>
        <topology evidence="1">Multi-pass membrane protein</topology>
    </subcellularLocation>
</comment>
<protein>
    <submittedName>
        <fullName evidence="6">Uncharacterized protein</fullName>
    </submittedName>
</protein>
<feature type="transmembrane region" description="Helical" evidence="5">
    <location>
        <begin position="26"/>
        <end position="52"/>
    </location>
</feature>
<feature type="transmembrane region" description="Helical" evidence="5">
    <location>
        <begin position="94"/>
        <end position="115"/>
    </location>
</feature>
<keyword evidence="4 5" id="KW-0472">Membrane</keyword>
<feature type="transmembrane region" description="Helical" evidence="5">
    <location>
        <begin position="200"/>
        <end position="219"/>
    </location>
</feature>
<evidence type="ECO:0000256" key="4">
    <source>
        <dbReference type="ARBA" id="ARBA00023136"/>
    </source>
</evidence>
<dbReference type="OrthoDB" id="5832279at2759"/>
<proteinExistence type="predicted"/>
<dbReference type="Proteomes" id="UP000887568">
    <property type="component" value="Unplaced"/>
</dbReference>
<dbReference type="OMA" id="RFRSESW"/>
<evidence type="ECO:0000256" key="3">
    <source>
        <dbReference type="ARBA" id="ARBA00022989"/>
    </source>
</evidence>
<keyword evidence="7" id="KW-1185">Reference proteome</keyword>
<organism evidence="6 7">
    <name type="scientific">Patiria miniata</name>
    <name type="common">Bat star</name>
    <name type="synonym">Asterina miniata</name>
    <dbReference type="NCBI Taxonomy" id="46514"/>
    <lineage>
        <taxon>Eukaryota</taxon>
        <taxon>Metazoa</taxon>
        <taxon>Echinodermata</taxon>
        <taxon>Eleutherozoa</taxon>
        <taxon>Asterozoa</taxon>
        <taxon>Asteroidea</taxon>
        <taxon>Valvatacea</taxon>
        <taxon>Valvatida</taxon>
        <taxon>Asterinidae</taxon>
        <taxon>Patiria</taxon>
    </lineage>
</organism>